<dbReference type="AlphaFoldDB" id="A0A9P5H3E6"/>
<proteinExistence type="predicted"/>
<evidence type="ECO:0000313" key="3">
    <source>
        <dbReference type="Proteomes" id="UP000722485"/>
    </source>
</evidence>
<keyword evidence="3" id="KW-1185">Reference proteome</keyword>
<name>A0A9P5H3E6_9HYPO</name>
<organism evidence="2 3">
    <name type="scientific">Cylindrodendrum hubeiense</name>
    <dbReference type="NCBI Taxonomy" id="595255"/>
    <lineage>
        <taxon>Eukaryota</taxon>
        <taxon>Fungi</taxon>
        <taxon>Dikarya</taxon>
        <taxon>Ascomycota</taxon>
        <taxon>Pezizomycotina</taxon>
        <taxon>Sordariomycetes</taxon>
        <taxon>Hypocreomycetidae</taxon>
        <taxon>Hypocreales</taxon>
        <taxon>Nectriaceae</taxon>
        <taxon>Cylindrodendrum</taxon>
    </lineage>
</organism>
<protein>
    <submittedName>
        <fullName evidence="2">Uncharacterized protein</fullName>
    </submittedName>
</protein>
<feature type="region of interest" description="Disordered" evidence="1">
    <location>
        <begin position="97"/>
        <end position="118"/>
    </location>
</feature>
<evidence type="ECO:0000256" key="1">
    <source>
        <dbReference type="SAM" id="MobiDB-lite"/>
    </source>
</evidence>
<gene>
    <name evidence="2" type="ORF">G7Z17_g7183</name>
</gene>
<dbReference type="EMBL" id="JAANBB010000154">
    <property type="protein sequence ID" value="KAF7548239.1"/>
    <property type="molecule type" value="Genomic_DNA"/>
</dbReference>
<reference evidence="2" key="1">
    <citation type="submission" date="2020-03" db="EMBL/GenBank/DDBJ databases">
        <title>Draft Genome Sequence of Cylindrodendrum hubeiense.</title>
        <authorList>
            <person name="Buettner E."/>
            <person name="Kellner H."/>
        </authorList>
    </citation>
    <scope>NUCLEOTIDE SEQUENCE</scope>
    <source>
        <strain evidence="2">IHI 201604</strain>
    </source>
</reference>
<dbReference type="Proteomes" id="UP000722485">
    <property type="component" value="Unassembled WGS sequence"/>
</dbReference>
<accession>A0A9P5H3E6</accession>
<comment type="caution">
    <text evidence="2">The sequence shown here is derived from an EMBL/GenBank/DDBJ whole genome shotgun (WGS) entry which is preliminary data.</text>
</comment>
<feature type="compositionally biased region" description="Polar residues" evidence="1">
    <location>
        <begin position="97"/>
        <end position="108"/>
    </location>
</feature>
<evidence type="ECO:0000313" key="2">
    <source>
        <dbReference type="EMBL" id="KAF7548239.1"/>
    </source>
</evidence>
<sequence length="118" mass="12474">MAGGVQYKRAVALDREQTTERLERCDRQGRAPGSGVVSSATVAFAATLRLCVSASLRLCVSASCTEFGRHPVVTWLVFWLSGWPTAGLESLPALQHATTTPQSRTTLSRPAIAAASSG</sequence>